<dbReference type="GO" id="GO:0006302">
    <property type="term" value="P:double-strand break repair"/>
    <property type="evidence" value="ECO:0007669"/>
    <property type="project" value="TreeGrafter"/>
</dbReference>
<dbReference type="PIRSF" id="PIRSF029347">
    <property type="entry name" value="RecF"/>
    <property type="match status" value="1"/>
</dbReference>
<name>A0A6I4NR69_9FLAO</name>
<dbReference type="RefSeq" id="WP_160373521.1">
    <property type="nucleotide sequence ID" value="NZ_WSTB01000002.1"/>
</dbReference>
<dbReference type="GO" id="GO:0016887">
    <property type="term" value="F:ATP hydrolysis activity"/>
    <property type="evidence" value="ECO:0007669"/>
    <property type="project" value="InterPro"/>
</dbReference>
<protein>
    <submittedName>
        <fullName evidence="2">AAA family ATPase</fullName>
    </submittedName>
</protein>
<keyword evidence="3" id="KW-1185">Reference proteome</keyword>
<dbReference type="Pfam" id="PF13304">
    <property type="entry name" value="AAA_21"/>
    <property type="match status" value="1"/>
</dbReference>
<dbReference type="GO" id="GO:0005524">
    <property type="term" value="F:ATP binding"/>
    <property type="evidence" value="ECO:0007669"/>
    <property type="project" value="InterPro"/>
</dbReference>
<dbReference type="GO" id="GO:0000731">
    <property type="term" value="P:DNA synthesis involved in DNA repair"/>
    <property type="evidence" value="ECO:0007669"/>
    <property type="project" value="TreeGrafter"/>
</dbReference>
<sequence length="365" mass="41708">MINRIQIKGYKSIKDLDLELKPINVLIGSNGVGKSNFISFFKLINVIYEQRLELYSLTEGADSLMHFGKRNTAEIKAYLEFDEKNAYSFSLKPTNDDKLFIETEHTGFNKSKGGRSAEFGPGWSWDWIAGNVKESVVRNFSNGIPSYVNIYLRSFKIYHFHDTSQNAPLRSSCNINDNQQLKENGSNLPAFLYYLKEKKPNDFEKIQRITQSIAPFFERFDLKPNRLKPERISLEWIEKSQPESYFNAGNFSDGTIRFIALATLLLQPNLPKTIIIDEPELGLHPFAINKLAGLIKKASASSQIIISTQSVNLVDNFKPEDIVTVDRLDNQSVFNRIDDNENLTNWMTKYSLGDLWSKNVIGGRP</sequence>
<proteinExistence type="predicted"/>
<accession>A0A6I4NR69</accession>
<organism evidence="2 3">
    <name type="scientific">Flavobacterium hydrocarbonoxydans</name>
    <dbReference type="NCBI Taxonomy" id="2683249"/>
    <lineage>
        <taxon>Bacteria</taxon>
        <taxon>Pseudomonadati</taxon>
        <taxon>Bacteroidota</taxon>
        <taxon>Flavobacteriia</taxon>
        <taxon>Flavobacteriales</taxon>
        <taxon>Flavobacteriaceae</taxon>
        <taxon>Flavobacterium</taxon>
    </lineage>
</organism>
<evidence type="ECO:0000259" key="1">
    <source>
        <dbReference type="Pfam" id="PF13304"/>
    </source>
</evidence>
<evidence type="ECO:0000313" key="2">
    <source>
        <dbReference type="EMBL" id="MWB93597.1"/>
    </source>
</evidence>
<dbReference type="PANTHER" id="PTHR32182">
    <property type="entry name" value="DNA REPLICATION AND REPAIR PROTEIN RECF"/>
    <property type="match status" value="1"/>
</dbReference>
<gene>
    <name evidence="2" type="ORF">GON26_04440</name>
</gene>
<feature type="domain" description="ATPase AAA-type core" evidence="1">
    <location>
        <begin position="23"/>
        <end position="315"/>
    </location>
</feature>
<dbReference type="InterPro" id="IPR027417">
    <property type="entry name" value="P-loop_NTPase"/>
</dbReference>
<dbReference type="Proteomes" id="UP000471501">
    <property type="component" value="Unassembled WGS sequence"/>
</dbReference>
<evidence type="ECO:0000313" key="3">
    <source>
        <dbReference type="Proteomes" id="UP000471501"/>
    </source>
</evidence>
<dbReference type="EMBL" id="WSTB01000002">
    <property type="protein sequence ID" value="MWB93597.1"/>
    <property type="molecule type" value="Genomic_DNA"/>
</dbReference>
<dbReference type="Gene3D" id="3.40.50.300">
    <property type="entry name" value="P-loop containing nucleotide triphosphate hydrolases"/>
    <property type="match status" value="1"/>
</dbReference>
<dbReference type="AlphaFoldDB" id="A0A6I4NR69"/>
<reference evidence="2 3" key="1">
    <citation type="submission" date="2019-12" db="EMBL/GenBank/DDBJ databases">
        <authorList>
            <person name="Kim Y.S."/>
        </authorList>
    </citation>
    <scope>NUCLEOTIDE SEQUENCE [LARGE SCALE GENOMIC DNA]</scope>
    <source>
        <strain evidence="2 3">GA093</strain>
    </source>
</reference>
<dbReference type="SUPFAM" id="SSF52540">
    <property type="entry name" value="P-loop containing nucleoside triphosphate hydrolases"/>
    <property type="match status" value="1"/>
</dbReference>
<comment type="caution">
    <text evidence="2">The sequence shown here is derived from an EMBL/GenBank/DDBJ whole genome shotgun (WGS) entry which is preliminary data.</text>
</comment>
<dbReference type="InterPro" id="IPR014555">
    <property type="entry name" value="RecF-like"/>
</dbReference>
<dbReference type="PANTHER" id="PTHR32182:SF22">
    <property type="entry name" value="ATP-DEPENDENT ENDONUCLEASE, OLD FAMILY-RELATED"/>
    <property type="match status" value="1"/>
</dbReference>
<dbReference type="InterPro" id="IPR003959">
    <property type="entry name" value="ATPase_AAA_core"/>
</dbReference>